<evidence type="ECO:0000313" key="1">
    <source>
        <dbReference type="EMBL" id="EEW37146.1"/>
    </source>
</evidence>
<dbReference type="Gene3D" id="1.10.10.10">
    <property type="entry name" value="Winged helix-like DNA-binding domain superfamily/Winged helix DNA-binding domain"/>
    <property type="match status" value="1"/>
</dbReference>
<comment type="caution">
    <text evidence="1">The sequence shown here is derived from an EMBL/GenBank/DDBJ whole genome shotgun (WGS) entry which is preliminary data.</text>
</comment>
<dbReference type="InterPro" id="IPR036388">
    <property type="entry name" value="WH-like_DNA-bd_sf"/>
</dbReference>
<evidence type="ECO:0008006" key="3">
    <source>
        <dbReference type="Google" id="ProtNLM"/>
    </source>
</evidence>
<evidence type="ECO:0000313" key="2">
    <source>
        <dbReference type="Proteomes" id="UP000005926"/>
    </source>
</evidence>
<keyword evidence="2" id="KW-1185">Reference proteome</keyword>
<reference evidence="1 2" key="1">
    <citation type="submission" date="2009-08" db="EMBL/GenBank/DDBJ databases">
        <authorList>
            <person name="Muzny D."/>
            <person name="Qin X."/>
            <person name="Deng J."/>
            <person name="Jiang H."/>
            <person name="Liu Y."/>
            <person name="Qu J."/>
            <person name="Song X.-Z."/>
            <person name="Zhang L."/>
            <person name="Thornton R."/>
            <person name="Coyle M."/>
            <person name="Francisco L."/>
            <person name="Jackson L."/>
            <person name="Javaid M."/>
            <person name="Korchina V."/>
            <person name="Kovar C."/>
            <person name="Mata R."/>
            <person name="Mathew T."/>
            <person name="Ngo R."/>
            <person name="Nguyen L."/>
            <person name="Nguyen N."/>
            <person name="Okwuonu G."/>
            <person name="Ongeri F."/>
            <person name="Pham C."/>
            <person name="Simmons D."/>
            <person name="Wilczek-Boney K."/>
            <person name="Hale W."/>
            <person name="Jakkamsetti A."/>
            <person name="Pham P."/>
            <person name="Ruth R."/>
            <person name="San Lucas F."/>
            <person name="Warren J."/>
            <person name="Zhang J."/>
            <person name="Zhao Z."/>
            <person name="Zhou C."/>
            <person name="Zhu D."/>
            <person name="Lee S."/>
            <person name="Bess C."/>
            <person name="Blankenburg K."/>
            <person name="Forbes L."/>
            <person name="Fu Q."/>
            <person name="Gubbala S."/>
            <person name="Hirani K."/>
            <person name="Jayaseelan J.C."/>
            <person name="Lara F."/>
            <person name="Munidasa M."/>
            <person name="Palculict T."/>
            <person name="Patil S."/>
            <person name="Pu L.-L."/>
            <person name="Saada N."/>
            <person name="Tang L."/>
            <person name="Weissenberger G."/>
            <person name="Zhu Y."/>
            <person name="Hemphill L."/>
            <person name="Shang Y."/>
            <person name="Youmans B."/>
            <person name="Ayvaz T."/>
            <person name="Ross M."/>
            <person name="Santibanez J."/>
            <person name="Aqrawi P."/>
            <person name="Gross S."/>
            <person name="Joshi V."/>
            <person name="Fowler G."/>
            <person name="Nazareth L."/>
            <person name="Reid J."/>
            <person name="Worley K."/>
            <person name="Petrosino J."/>
            <person name="Highlander S."/>
            <person name="Gibbs R."/>
        </authorList>
    </citation>
    <scope>NUCLEOTIDE SEQUENCE [LARGE SCALE GENOMIC DNA]</scope>
    <source>
        <strain evidence="1 2">ATCC 49175</strain>
    </source>
</reference>
<gene>
    <name evidence="1" type="ORF">HMPREF0444_1364</name>
</gene>
<dbReference type="GeneID" id="78412111"/>
<dbReference type="STRING" id="638301.HMPREF0444_1364"/>
<protein>
    <recommendedName>
        <fullName evidence="3">HTH gntR-type domain-containing protein</fullName>
    </recommendedName>
</protein>
<dbReference type="eggNOG" id="COG1725">
    <property type="taxonomic scope" value="Bacteria"/>
</dbReference>
<dbReference type="RefSeq" id="WP_005607746.1">
    <property type="nucleotide sequence ID" value="NZ_CP102283.1"/>
</dbReference>
<name>C8NHG9_9LACT</name>
<sequence length="76" mass="8656">MMQVNPNTVQRAFHEMEAIGLVTTGNNVMSRVTEDEDRIEQLKEEMLEEAITSFVDAIAPLQLSQKEIIDHLSQKL</sequence>
<proteinExistence type="predicted"/>
<dbReference type="Proteomes" id="UP000005926">
    <property type="component" value="Unassembled WGS sequence"/>
</dbReference>
<dbReference type="EMBL" id="ACKZ01000020">
    <property type="protein sequence ID" value="EEW37146.1"/>
    <property type="molecule type" value="Genomic_DNA"/>
</dbReference>
<accession>C8NHG9</accession>
<organism evidence="1 2">
    <name type="scientific">Granulicatella adiacens ATCC 49175</name>
    <dbReference type="NCBI Taxonomy" id="638301"/>
    <lineage>
        <taxon>Bacteria</taxon>
        <taxon>Bacillati</taxon>
        <taxon>Bacillota</taxon>
        <taxon>Bacilli</taxon>
        <taxon>Lactobacillales</taxon>
        <taxon>Carnobacteriaceae</taxon>
        <taxon>Granulicatella</taxon>
    </lineage>
</organism>
<dbReference type="HOGENOM" id="CLU_2649359_0_0_9"/>
<dbReference type="AlphaFoldDB" id="C8NHG9"/>